<feature type="transmembrane region" description="Helical" evidence="2">
    <location>
        <begin position="24"/>
        <end position="46"/>
    </location>
</feature>
<evidence type="ECO:0000256" key="2">
    <source>
        <dbReference type="SAM" id="Phobius"/>
    </source>
</evidence>
<evidence type="ECO:0000313" key="3">
    <source>
        <dbReference type="EMBL" id="TLF74865.1"/>
    </source>
</evidence>
<feature type="region of interest" description="Disordered" evidence="1">
    <location>
        <begin position="58"/>
        <end position="100"/>
    </location>
</feature>
<keyword evidence="2" id="KW-0812">Transmembrane</keyword>
<evidence type="ECO:0008006" key="5">
    <source>
        <dbReference type="Google" id="ProtNLM"/>
    </source>
</evidence>
<comment type="caution">
    <text evidence="3">The sequence shown here is derived from an EMBL/GenBank/DDBJ whole genome shotgun (WGS) entry which is preliminary data.</text>
</comment>
<dbReference type="EMBL" id="VBUT01000009">
    <property type="protein sequence ID" value="TLF74865.1"/>
    <property type="molecule type" value="Genomic_DNA"/>
</dbReference>
<evidence type="ECO:0000313" key="4">
    <source>
        <dbReference type="Proteomes" id="UP000306378"/>
    </source>
</evidence>
<sequence>MTEPMSGNDNPTPSRSKRRMTNTALIVAIGAFVTAGILIVGVSVLASSFESTVAEAKQGATSTGTTTTAAPSPAKPAPATQPGLAPPVTTTSKTTTTSATPIAANKTAKEAVALQVDVGDCVVLDPDPKKVGTTACGSPDSTYRVVDKTGEGGSCPSDADHSHSVDKTTLCLDIDWTVGSCMTLKPAPARIPCTSPDGVKVVAVKQNTTEVDTCPDADRGFVYSERKFVICFADL</sequence>
<keyword evidence="2" id="KW-0472">Membrane</keyword>
<gene>
    <name evidence="3" type="ORF">FEK34_23010</name>
</gene>
<protein>
    <recommendedName>
        <fullName evidence="5">Lipoprotein LppU</fullName>
    </recommendedName>
</protein>
<evidence type="ECO:0000256" key="1">
    <source>
        <dbReference type="SAM" id="MobiDB-lite"/>
    </source>
</evidence>
<feature type="compositionally biased region" description="Low complexity" evidence="1">
    <location>
        <begin position="89"/>
        <end position="100"/>
    </location>
</feature>
<keyword evidence="2" id="KW-1133">Transmembrane helix</keyword>
<accession>A0A5R8NGP2</accession>
<proteinExistence type="predicted"/>
<name>A0A5R8NGP2_9NOCA</name>
<reference evidence="3 4" key="1">
    <citation type="submission" date="2019-05" db="EMBL/GenBank/DDBJ databases">
        <title>Genomes sequences of two Nocardia cyriacigeorgica environmental isolates, type strains Nocardia asteroides ATCC 19247 and Nocardia cyriacigeorgica DSM 44484.</title>
        <authorList>
            <person name="Vautrin F."/>
            <person name="Bergeron E."/>
            <person name="Dubost A."/>
            <person name="Abrouk D."/>
            <person name="Rodriguez Nava V."/>
            <person name="Pujic P."/>
        </authorList>
    </citation>
    <scope>NUCLEOTIDE SEQUENCE [LARGE SCALE GENOMIC DNA]</scope>
    <source>
        <strain evidence="3 4">EML 446</strain>
    </source>
</reference>
<dbReference type="RefSeq" id="WP_138450883.1">
    <property type="nucleotide sequence ID" value="NZ_VBUT01000009.1"/>
</dbReference>
<feature type="compositionally biased region" description="Low complexity" evidence="1">
    <location>
        <begin position="58"/>
        <end position="82"/>
    </location>
</feature>
<dbReference type="Proteomes" id="UP000306378">
    <property type="component" value="Unassembled WGS sequence"/>
</dbReference>
<organism evidence="3 4">
    <name type="scientific">Nocardia cyriacigeorgica</name>
    <dbReference type="NCBI Taxonomy" id="135487"/>
    <lineage>
        <taxon>Bacteria</taxon>
        <taxon>Bacillati</taxon>
        <taxon>Actinomycetota</taxon>
        <taxon>Actinomycetes</taxon>
        <taxon>Mycobacteriales</taxon>
        <taxon>Nocardiaceae</taxon>
        <taxon>Nocardia</taxon>
    </lineage>
</organism>
<dbReference type="AlphaFoldDB" id="A0A5R8NGP2"/>